<sequence length="149" mass="16628">MFRNFSKALHLNFAVGVSSAVFAAFLLAGCEEEKPAPVVREVRRIKGEVEVLNSCSMKGAAVKMRTFLRDNGFDVVHIDNERLQNYDETIIVLRNPEWEGAQALAATLKTKNILVLQNKNATVDAVVHTGRDFQQIIEPDQGEKNDSNK</sequence>
<evidence type="ECO:0000313" key="3">
    <source>
        <dbReference type="EMBL" id="SUQ18850.1"/>
    </source>
</evidence>
<evidence type="ECO:0000313" key="4">
    <source>
        <dbReference type="Proteomes" id="UP000255423"/>
    </source>
</evidence>
<reference evidence="3 4" key="1">
    <citation type="submission" date="2017-08" db="EMBL/GenBank/DDBJ databases">
        <authorList>
            <person name="de Groot N.N."/>
        </authorList>
    </citation>
    <scope>NUCLEOTIDE SEQUENCE [LARGE SCALE GENOMIC DNA]</scope>
    <source>
        <strain evidence="3 4">HM2</strain>
    </source>
</reference>
<dbReference type="RefSeq" id="WP_109571681.1">
    <property type="nucleotide sequence ID" value="NZ_UHJL01000001.1"/>
</dbReference>
<dbReference type="Proteomes" id="UP000255423">
    <property type="component" value="Unassembled WGS sequence"/>
</dbReference>
<accession>A0A380RTI1</accession>
<protein>
    <submittedName>
        <fullName evidence="3">LytR cell envelope-related transcriptional attenuator</fullName>
    </submittedName>
</protein>
<keyword evidence="1" id="KW-0732">Signal</keyword>
<dbReference type="InterPro" id="IPR027381">
    <property type="entry name" value="LytR/CpsA/Psr_C"/>
</dbReference>
<dbReference type="Gene3D" id="3.30.70.2390">
    <property type="match status" value="1"/>
</dbReference>
<dbReference type="Pfam" id="PF13399">
    <property type="entry name" value="LytR_C"/>
    <property type="match status" value="1"/>
</dbReference>
<feature type="chain" id="PRO_5016598998" evidence="1">
    <location>
        <begin position="24"/>
        <end position="149"/>
    </location>
</feature>
<evidence type="ECO:0000259" key="2">
    <source>
        <dbReference type="Pfam" id="PF13399"/>
    </source>
</evidence>
<proteinExistence type="predicted"/>
<dbReference type="EMBL" id="UHJL01000001">
    <property type="protein sequence ID" value="SUQ18850.1"/>
    <property type="molecule type" value="Genomic_DNA"/>
</dbReference>
<feature type="signal peptide" evidence="1">
    <location>
        <begin position="1"/>
        <end position="23"/>
    </location>
</feature>
<dbReference type="AlphaFoldDB" id="A0A380RTI1"/>
<organism evidence="3 4">
    <name type="scientific">Fibrobacter succinogenes</name>
    <name type="common">Bacteroides succinogenes</name>
    <dbReference type="NCBI Taxonomy" id="833"/>
    <lineage>
        <taxon>Bacteria</taxon>
        <taxon>Pseudomonadati</taxon>
        <taxon>Fibrobacterota</taxon>
        <taxon>Fibrobacteria</taxon>
        <taxon>Fibrobacterales</taxon>
        <taxon>Fibrobacteraceae</taxon>
        <taxon>Fibrobacter</taxon>
    </lineage>
</organism>
<evidence type="ECO:0000256" key="1">
    <source>
        <dbReference type="SAM" id="SignalP"/>
    </source>
</evidence>
<feature type="domain" description="LytR/CpsA/Psr regulator C-terminal" evidence="2">
    <location>
        <begin position="49"/>
        <end position="133"/>
    </location>
</feature>
<gene>
    <name evidence="3" type="ORF">SAMN05661053_0070</name>
</gene>
<name>A0A380RTI1_FIBSU</name>
<dbReference type="PROSITE" id="PS51257">
    <property type="entry name" value="PROKAR_LIPOPROTEIN"/>
    <property type="match status" value="1"/>
</dbReference>